<feature type="transmembrane region" description="Helical" evidence="8">
    <location>
        <begin position="29"/>
        <end position="51"/>
    </location>
</feature>
<gene>
    <name evidence="9" type="ORF">PUW23_11240</name>
</gene>
<dbReference type="RefSeq" id="WP_274359848.1">
    <property type="nucleotide sequence ID" value="NZ_CP118101.1"/>
</dbReference>
<organism evidence="9 10">
    <name type="scientific">Paenibacillus urinalis</name>
    <dbReference type="NCBI Taxonomy" id="521520"/>
    <lineage>
        <taxon>Bacteria</taxon>
        <taxon>Bacillati</taxon>
        <taxon>Bacillota</taxon>
        <taxon>Bacilli</taxon>
        <taxon>Bacillales</taxon>
        <taxon>Paenibacillaceae</taxon>
        <taxon>Paenibacillus</taxon>
    </lineage>
</organism>
<evidence type="ECO:0000256" key="6">
    <source>
        <dbReference type="ARBA" id="ARBA00022989"/>
    </source>
</evidence>
<dbReference type="PANTHER" id="PTHR34979:SF1">
    <property type="entry name" value="INNER MEMBRANE PROTEIN YGAZ"/>
    <property type="match status" value="1"/>
</dbReference>
<accession>A0AAX3N6K2</accession>
<dbReference type="GO" id="GO:0005886">
    <property type="term" value="C:plasma membrane"/>
    <property type="evidence" value="ECO:0007669"/>
    <property type="project" value="UniProtKB-SubCell"/>
</dbReference>
<dbReference type="AlphaFoldDB" id="A0AAX3N6K2"/>
<dbReference type="PANTHER" id="PTHR34979">
    <property type="entry name" value="INNER MEMBRANE PROTEIN YGAZ"/>
    <property type="match status" value="1"/>
</dbReference>
<dbReference type="EMBL" id="CP118101">
    <property type="protein sequence ID" value="WDH84744.1"/>
    <property type="molecule type" value="Genomic_DNA"/>
</dbReference>
<evidence type="ECO:0000256" key="4">
    <source>
        <dbReference type="ARBA" id="ARBA00022475"/>
    </source>
</evidence>
<evidence type="ECO:0000256" key="2">
    <source>
        <dbReference type="ARBA" id="ARBA00010735"/>
    </source>
</evidence>
<feature type="transmembrane region" description="Helical" evidence="8">
    <location>
        <begin position="173"/>
        <end position="193"/>
    </location>
</feature>
<protein>
    <submittedName>
        <fullName evidence="9">AzlC family ABC transporter permease</fullName>
    </submittedName>
</protein>
<reference evidence="9" key="1">
    <citation type="submission" date="2023-02" db="EMBL/GenBank/DDBJ databases">
        <title>Pathogen: clinical or host-associated sample.</title>
        <authorList>
            <person name="Hergert J."/>
            <person name="Casey R."/>
            <person name="Wagner J."/>
            <person name="Young E.L."/>
            <person name="Oakeson K.F."/>
        </authorList>
    </citation>
    <scope>NUCLEOTIDE SEQUENCE</scope>
    <source>
        <strain evidence="9">2022CK-00830</strain>
    </source>
</reference>
<evidence type="ECO:0000256" key="8">
    <source>
        <dbReference type="SAM" id="Phobius"/>
    </source>
</evidence>
<evidence type="ECO:0000256" key="5">
    <source>
        <dbReference type="ARBA" id="ARBA00022692"/>
    </source>
</evidence>
<proteinExistence type="inferred from homology"/>
<feature type="transmembrane region" description="Helical" evidence="8">
    <location>
        <begin position="147"/>
        <end position="167"/>
    </location>
</feature>
<keyword evidence="7 8" id="KW-0472">Membrane</keyword>
<evidence type="ECO:0000313" key="10">
    <source>
        <dbReference type="Proteomes" id="UP001220962"/>
    </source>
</evidence>
<feature type="transmembrane region" description="Helical" evidence="8">
    <location>
        <begin position="81"/>
        <end position="104"/>
    </location>
</feature>
<feature type="transmembrane region" description="Helical" evidence="8">
    <location>
        <begin position="58"/>
        <end position="75"/>
    </location>
</feature>
<keyword evidence="4" id="KW-1003">Cell membrane</keyword>
<evidence type="ECO:0000256" key="3">
    <source>
        <dbReference type="ARBA" id="ARBA00022448"/>
    </source>
</evidence>
<comment type="subcellular location">
    <subcellularLocation>
        <location evidence="1">Cell membrane</location>
        <topology evidence="1">Multi-pass membrane protein</topology>
    </subcellularLocation>
</comment>
<dbReference type="Proteomes" id="UP001220962">
    <property type="component" value="Chromosome"/>
</dbReference>
<dbReference type="GO" id="GO:1903785">
    <property type="term" value="P:L-valine transmembrane transport"/>
    <property type="evidence" value="ECO:0007669"/>
    <property type="project" value="TreeGrafter"/>
</dbReference>
<feature type="transmembrane region" description="Helical" evidence="8">
    <location>
        <begin position="205"/>
        <end position="238"/>
    </location>
</feature>
<dbReference type="Pfam" id="PF03591">
    <property type="entry name" value="AzlC"/>
    <property type="match status" value="1"/>
</dbReference>
<sequence>MSIQARSNIPMPKDQNSFLQGVKDCVPTLLGYMSIGFAFGIVGVSSGLSIFEIALMSILVYAGSAQFIICALLVVNTPASAIILTTFIVNLRHFLLSLTIAPYLTRYSISKNIGFGALLTDETFGVAANRIAEQGSLSGKWMNGLNLTAYLCWIAACTLGGISGQWIANPEALGLDFALVAMFAALLVLQLHSTERSKLKHRLSLVLYMVICMIVLSYLVPSHVAVLLSTILVATIGVVTER</sequence>
<keyword evidence="3" id="KW-0813">Transport</keyword>
<keyword evidence="5 8" id="KW-0812">Transmembrane</keyword>
<dbReference type="InterPro" id="IPR011606">
    <property type="entry name" value="Brnchd-chn_aa_trnsp_permease"/>
</dbReference>
<comment type="similarity">
    <text evidence="2">Belongs to the AzlC family.</text>
</comment>
<evidence type="ECO:0000313" key="9">
    <source>
        <dbReference type="EMBL" id="WDH84744.1"/>
    </source>
</evidence>
<keyword evidence="6 8" id="KW-1133">Transmembrane helix</keyword>
<name>A0AAX3N6K2_9BACL</name>
<evidence type="ECO:0000256" key="7">
    <source>
        <dbReference type="ARBA" id="ARBA00023136"/>
    </source>
</evidence>
<evidence type="ECO:0000256" key="1">
    <source>
        <dbReference type="ARBA" id="ARBA00004651"/>
    </source>
</evidence>